<dbReference type="Pfam" id="PF07690">
    <property type="entry name" value="MFS_1"/>
    <property type="match status" value="1"/>
</dbReference>
<dbReference type="PROSITE" id="PS50850">
    <property type="entry name" value="MFS"/>
    <property type="match status" value="1"/>
</dbReference>
<organism evidence="9 10">
    <name type="scientific">Trichlorobacter ammonificans</name>
    <dbReference type="NCBI Taxonomy" id="2916410"/>
    <lineage>
        <taxon>Bacteria</taxon>
        <taxon>Pseudomonadati</taxon>
        <taxon>Thermodesulfobacteriota</taxon>
        <taxon>Desulfuromonadia</taxon>
        <taxon>Geobacterales</taxon>
        <taxon>Geobacteraceae</taxon>
        <taxon>Trichlorobacter</taxon>
    </lineage>
</organism>
<dbReference type="InterPro" id="IPR011701">
    <property type="entry name" value="MFS"/>
</dbReference>
<comment type="subcellular location">
    <subcellularLocation>
        <location evidence="1">Membrane</location>
        <topology evidence="1">Multi-pass membrane protein</topology>
    </subcellularLocation>
</comment>
<feature type="transmembrane region" description="Helical" evidence="7">
    <location>
        <begin position="128"/>
        <end position="147"/>
    </location>
</feature>
<feature type="domain" description="Major facilitator superfamily (MFS) profile" evidence="8">
    <location>
        <begin position="59"/>
        <end position="469"/>
    </location>
</feature>
<feature type="transmembrane region" description="Helical" evidence="7">
    <location>
        <begin position="97"/>
        <end position="116"/>
    </location>
</feature>
<feature type="region of interest" description="Disordered" evidence="6">
    <location>
        <begin position="320"/>
        <end position="364"/>
    </location>
</feature>
<keyword evidence="10" id="KW-1185">Reference proteome</keyword>
<evidence type="ECO:0000313" key="10">
    <source>
        <dbReference type="Proteomes" id="UP001295463"/>
    </source>
</evidence>
<dbReference type="Proteomes" id="UP001295463">
    <property type="component" value="Chromosome"/>
</dbReference>
<reference evidence="9 10" key="1">
    <citation type="submission" date="2022-03" db="EMBL/GenBank/DDBJ databases">
        <authorList>
            <person name="Koch H."/>
        </authorList>
    </citation>
    <scope>NUCLEOTIDE SEQUENCE [LARGE SCALE GENOMIC DNA]</scope>
    <source>
        <strain evidence="9 10">G1</strain>
    </source>
</reference>
<feature type="compositionally biased region" description="Basic and acidic residues" evidence="6">
    <location>
        <begin position="412"/>
        <end position="436"/>
    </location>
</feature>
<dbReference type="PANTHER" id="PTHR23502:SF132">
    <property type="entry name" value="POLYAMINE TRANSPORTER 2-RELATED"/>
    <property type="match status" value="1"/>
</dbReference>
<evidence type="ECO:0000256" key="4">
    <source>
        <dbReference type="ARBA" id="ARBA00022989"/>
    </source>
</evidence>
<evidence type="ECO:0000256" key="3">
    <source>
        <dbReference type="ARBA" id="ARBA00022692"/>
    </source>
</evidence>
<name>A0ABM9D4V2_9BACT</name>
<keyword evidence="4 7" id="KW-1133">Transmembrane helix</keyword>
<evidence type="ECO:0000256" key="1">
    <source>
        <dbReference type="ARBA" id="ARBA00004141"/>
    </source>
</evidence>
<dbReference type="PANTHER" id="PTHR23502">
    <property type="entry name" value="MAJOR FACILITATOR SUPERFAMILY"/>
    <property type="match status" value="1"/>
</dbReference>
<evidence type="ECO:0000313" key="9">
    <source>
        <dbReference type="EMBL" id="CAH2030261.1"/>
    </source>
</evidence>
<dbReference type="Gene3D" id="1.20.1720.10">
    <property type="entry name" value="Multidrug resistance protein D"/>
    <property type="match status" value="1"/>
</dbReference>
<dbReference type="SUPFAM" id="SSF103473">
    <property type="entry name" value="MFS general substrate transporter"/>
    <property type="match status" value="1"/>
</dbReference>
<feature type="transmembrane region" description="Helical" evidence="7">
    <location>
        <begin position="59"/>
        <end position="77"/>
    </location>
</feature>
<protein>
    <recommendedName>
        <fullName evidence="8">Major facilitator superfamily (MFS) profile domain-containing protein</fullName>
    </recommendedName>
</protein>
<feature type="region of interest" description="Disordered" evidence="6">
    <location>
        <begin position="398"/>
        <end position="436"/>
    </location>
</feature>
<evidence type="ECO:0000259" key="8">
    <source>
        <dbReference type="PROSITE" id="PS50850"/>
    </source>
</evidence>
<evidence type="ECO:0000256" key="6">
    <source>
        <dbReference type="SAM" id="MobiDB-lite"/>
    </source>
</evidence>
<keyword evidence="5 7" id="KW-0472">Membrane</keyword>
<dbReference type="InterPro" id="IPR020846">
    <property type="entry name" value="MFS_dom"/>
</dbReference>
<gene>
    <name evidence="9" type="ORF">GEAMG1_0439</name>
</gene>
<dbReference type="EMBL" id="OW150024">
    <property type="protein sequence ID" value="CAH2030261.1"/>
    <property type="molecule type" value="Genomic_DNA"/>
</dbReference>
<sequence length="469" mass="49988">MGRCTTNFRYWLPTCSPLRGTTLRSKPVRPRMPSVPPEKPVTSLYSAGRFPAVPHQIGMVKLVLVLGALTAFNAMSIDMYLPAFPQIAQDLAVPLGTVQLSVSAFLFGSAIGQLLYGPLADRWGRKRPLVFGLAVYCIATIGCALVRTGEGLLFWRVAMALGGGASIVISRAVVRDLYDTAEAARMFSLLMLVMGAAPILAPPGGRSTAADHRLAGHFRRFRAVRYAVAPGNAGLAARITARGAAYPAPAAGYGRGLPLPAPQPPVLRPCARPGGGCRDQLFLHFRCSAAVHRTARGFSPTVRHSVRPQRLRADRCLAAEPPPAAPLSVRTAHGHRLRHQPDERPAPGPGHCKRPRRVPGPAGAAVHLPLHHRAALPQRDGPCPGALRLHGRKRLRAAGNDPVHAGGHGRGLRGDVPQRHRSADGADHGGLRRGRDGCRRCCPEAAAAVARMRRGSFPLTPPSAGLTVR</sequence>
<dbReference type="InterPro" id="IPR036259">
    <property type="entry name" value="MFS_trans_sf"/>
</dbReference>
<accession>A0ABM9D4V2</accession>
<keyword evidence="3 7" id="KW-0812">Transmembrane</keyword>
<proteinExistence type="predicted"/>
<keyword evidence="2" id="KW-0813">Transport</keyword>
<evidence type="ECO:0000256" key="7">
    <source>
        <dbReference type="SAM" id="Phobius"/>
    </source>
</evidence>
<evidence type="ECO:0000256" key="2">
    <source>
        <dbReference type="ARBA" id="ARBA00022448"/>
    </source>
</evidence>
<feature type="transmembrane region" description="Helical" evidence="7">
    <location>
        <begin position="153"/>
        <end position="174"/>
    </location>
</feature>
<evidence type="ECO:0000256" key="5">
    <source>
        <dbReference type="ARBA" id="ARBA00023136"/>
    </source>
</evidence>
<feature type="transmembrane region" description="Helical" evidence="7">
    <location>
        <begin position="186"/>
        <end position="205"/>
    </location>
</feature>